<evidence type="ECO:0000313" key="1">
    <source>
        <dbReference type="EMBL" id="RNA26865.1"/>
    </source>
</evidence>
<protein>
    <submittedName>
        <fullName evidence="1">Uncharacterized protein</fullName>
    </submittedName>
</protein>
<dbReference type="Proteomes" id="UP000276133">
    <property type="component" value="Unassembled WGS sequence"/>
</dbReference>
<name>A0A3M7RU47_BRAPC</name>
<keyword evidence="2" id="KW-1185">Reference proteome</keyword>
<dbReference type="AlphaFoldDB" id="A0A3M7RU47"/>
<reference evidence="1 2" key="1">
    <citation type="journal article" date="2018" name="Sci. Rep.">
        <title>Genomic signatures of local adaptation to the degree of environmental predictability in rotifers.</title>
        <authorList>
            <person name="Franch-Gras L."/>
            <person name="Hahn C."/>
            <person name="Garcia-Roger E.M."/>
            <person name="Carmona M.J."/>
            <person name="Serra M."/>
            <person name="Gomez A."/>
        </authorList>
    </citation>
    <scope>NUCLEOTIDE SEQUENCE [LARGE SCALE GENOMIC DNA]</scope>
    <source>
        <strain evidence="1">HYR1</strain>
    </source>
</reference>
<gene>
    <name evidence="1" type="ORF">BpHYR1_011782</name>
</gene>
<accession>A0A3M7RU47</accession>
<organism evidence="1 2">
    <name type="scientific">Brachionus plicatilis</name>
    <name type="common">Marine rotifer</name>
    <name type="synonym">Brachionus muelleri</name>
    <dbReference type="NCBI Taxonomy" id="10195"/>
    <lineage>
        <taxon>Eukaryota</taxon>
        <taxon>Metazoa</taxon>
        <taxon>Spiralia</taxon>
        <taxon>Gnathifera</taxon>
        <taxon>Rotifera</taxon>
        <taxon>Eurotatoria</taxon>
        <taxon>Monogononta</taxon>
        <taxon>Pseudotrocha</taxon>
        <taxon>Ploima</taxon>
        <taxon>Brachionidae</taxon>
        <taxon>Brachionus</taxon>
    </lineage>
</organism>
<dbReference type="EMBL" id="REGN01002659">
    <property type="protein sequence ID" value="RNA26865.1"/>
    <property type="molecule type" value="Genomic_DNA"/>
</dbReference>
<sequence length="67" mass="7277">MTAMLSMKSFLCPGVGSKRKGSKEAAVSLKRMEFVGATTQNSLPEPSSTAPNWYSEASVYQTLFFHG</sequence>
<comment type="caution">
    <text evidence="1">The sequence shown here is derived from an EMBL/GenBank/DDBJ whole genome shotgun (WGS) entry which is preliminary data.</text>
</comment>
<evidence type="ECO:0000313" key="2">
    <source>
        <dbReference type="Proteomes" id="UP000276133"/>
    </source>
</evidence>
<proteinExistence type="predicted"/>